<dbReference type="AlphaFoldDB" id="G2LF51"/>
<dbReference type="Gene3D" id="1.10.287.1490">
    <property type="match status" value="1"/>
</dbReference>
<dbReference type="KEGG" id="ctm:Cabther_A2244"/>
<keyword evidence="2" id="KW-0472">Membrane</keyword>
<feature type="transmembrane region" description="Helical" evidence="2">
    <location>
        <begin position="95"/>
        <end position="116"/>
    </location>
</feature>
<protein>
    <submittedName>
        <fullName evidence="3">Uncharacterized protein</fullName>
    </submittedName>
</protein>
<accession>G2LF51</accession>
<sequence length="258" mass="28997">MRALFTTAFIGIGLLIVFAVTAWMSGWQMPALTPGLALDIGMGVVCLIWLLLILTVPWDIHFQAKSVQFELERSREAGLTVSDERLAYVKRTQRTTLWVALGLHVLSALVIGGLAYFTRGSVGYWFAGFYLVTMVFRPFGAAYDYLHRKLTDIGEEARFPRDDTMKLKHDLAEVKAELGELRSQVKQIADELATLATSSAKTHQDILALQHTIERAEQSFKSRIGQMSDEIERTLTRTFDQQDIVNGLRAFARLIKSA</sequence>
<dbReference type="EMBL" id="CP002514">
    <property type="protein sequence ID" value="AEP12979.1"/>
    <property type="molecule type" value="Genomic_DNA"/>
</dbReference>
<organism evidence="3 4">
    <name type="scientific">Chloracidobacterium thermophilum (strain B)</name>
    <dbReference type="NCBI Taxonomy" id="981222"/>
    <lineage>
        <taxon>Bacteria</taxon>
        <taxon>Pseudomonadati</taxon>
        <taxon>Acidobacteriota</taxon>
        <taxon>Terriglobia</taxon>
        <taxon>Terriglobales</taxon>
        <taxon>Acidobacteriaceae</taxon>
        <taxon>Chloracidobacterium</taxon>
    </lineage>
</organism>
<feature type="transmembrane region" description="Helical" evidence="2">
    <location>
        <begin position="122"/>
        <end position="140"/>
    </location>
</feature>
<feature type="coiled-coil region" evidence="1">
    <location>
        <begin position="164"/>
        <end position="191"/>
    </location>
</feature>
<keyword evidence="1" id="KW-0175">Coiled coil</keyword>
<dbReference type="Proteomes" id="UP000006791">
    <property type="component" value="Chromosome 1"/>
</dbReference>
<dbReference type="HOGENOM" id="CLU_1081577_0_0_0"/>
<reference evidence="3 4" key="1">
    <citation type="journal article" date="2012" name="Environ. Microbiol.">
        <title>Complete genome of Candidatus Chloracidobacterium thermophilum, a chlorophyll-based photoheterotroph belonging to the phylum Acidobacteria.</title>
        <authorList>
            <person name="Garcia Costas A.M."/>
            <person name="Liu Z."/>
            <person name="Tomsho L.P."/>
            <person name="Schuster S.C."/>
            <person name="Ward D.M."/>
            <person name="Bryant D.A."/>
        </authorList>
    </citation>
    <scope>NUCLEOTIDE SEQUENCE [LARGE SCALE GENOMIC DNA]</scope>
    <source>
        <strain evidence="3 4">B</strain>
    </source>
</reference>
<evidence type="ECO:0000313" key="4">
    <source>
        <dbReference type="Proteomes" id="UP000006791"/>
    </source>
</evidence>
<evidence type="ECO:0000313" key="3">
    <source>
        <dbReference type="EMBL" id="AEP12979.1"/>
    </source>
</evidence>
<proteinExistence type="predicted"/>
<evidence type="ECO:0000256" key="1">
    <source>
        <dbReference type="SAM" id="Coils"/>
    </source>
</evidence>
<gene>
    <name evidence="3" type="ordered locus">Cabther_A2244</name>
</gene>
<dbReference type="STRING" id="981222.Cabther_A2244"/>
<name>G2LF51_CHLTF</name>
<keyword evidence="2" id="KW-1133">Transmembrane helix</keyword>
<keyword evidence="4" id="KW-1185">Reference proteome</keyword>
<feature type="transmembrane region" description="Helical" evidence="2">
    <location>
        <begin position="35"/>
        <end position="56"/>
    </location>
</feature>
<evidence type="ECO:0000256" key="2">
    <source>
        <dbReference type="SAM" id="Phobius"/>
    </source>
</evidence>
<keyword evidence="2" id="KW-0812">Transmembrane</keyword>